<comment type="caution">
    <text evidence="1">The sequence shown here is derived from an EMBL/GenBank/DDBJ whole genome shotgun (WGS) entry which is preliminary data.</text>
</comment>
<dbReference type="Proteomes" id="UP000738325">
    <property type="component" value="Unassembled WGS sequence"/>
</dbReference>
<gene>
    <name evidence="1" type="ORF">BGZ99_006509</name>
</gene>
<evidence type="ECO:0000313" key="1">
    <source>
        <dbReference type="EMBL" id="KAG0317103.1"/>
    </source>
</evidence>
<proteinExistence type="predicted"/>
<organism evidence="1 2">
    <name type="scientific">Dissophora globulifera</name>
    <dbReference type="NCBI Taxonomy" id="979702"/>
    <lineage>
        <taxon>Eukaryota</taxon>
        <taxon>Fungi</taxon>
        <taxon>Fungi incertae sedis</taxon>
        <taxon>Mucoromycota</taxon>
        <taxon>Mortierellomycotina</taxon>
        <taxon>Mortierellomycetes</taxon>
        <taxon>Mortierellales</taxon>
        <taxon>Mortierellaceae</taxon>
        <taxon>Dissophora</taxon>
    </lineage>
</organism>
<reference evidence="1" key="1">
    <citation type="journal article" date="2020" name="Fungal Divers.">
        <title>Resolving the Mortierellaceae phylogeny through synthesis of multi-gene phylogenetics and phylogenomics.</title>
        <authorList>
            <person name="Vandepol N."/>
            <person name="Liber J."/>
            <person name="Desiro A."/>
            <person name="Na H."/>
            <person name="Kennedy M."/>
            <person name="Barry K."/>
            <person name="Grigoriev I.V."/>
            <person name="Miller A.N."/>
            <person name="O'Donnell K."/>
            <person name="Stajich J.E."/>
            <person name="Bonito G."/>
        </authorList>
    </citation>
    <scope>NUCLEOTIDE SEQUENCE</scope>
    <source>
        <strain evidence="1">REB-010B</strain>
    </source>
</reference>
<protein>
    <submittedName>
        <fullName evidence="1">Uncharacterized protein</fullName>
    </submittedName>
</protein>
<dbReference type="OrthoDB" id="5423490at2759"/>
<name>A0A9P6RDC2_9FUNG</name>
<accession>A0A9P6RDC2</accession>
<keyword evidence="2" id="KW-1185">Reference proteome</keyword>
<evidence type="ECO:0000313" key="2">
    <source>
        <dbReference type="Proteomes" id="UP000738325"/>
    </source>
</evidence>
<dbReference type="AlphaFoldDB" id="A0A9P6RDC2"/>
<sequence length="373" mass="42491">METPIIETIVGPSPETKFDNYAVGGGFNGFAQQPVHETITIAALIASEMRLDPRTTYAIAVYEHQYDTLEFFRGVVWNDDPMNELFWDNKDDNFERGSGISWAKYFEAGKLLSIDYTALGAIDRRNLIVRSHFGNLQFLHAMADKAGEAPQETQKKVLVWLEVMYKVAIGQISIDTKLRDVQIPGNNDQDRYPLRRLFDNDTQPCDTDTIHTLLTSNHKYKNVKHDRRALGSCLHIIQDSYARGHCRRNRLPGFDSPERFGTIATYHTYSGQNSDDHEHYDYNRSITPIEKINCANIADFKGMVGATDAIHACTRLINYWMNKKPWEGAVQDWFTNQLFFVGADATHSNALVDDFLSDIQDKMGIERDVGAHV</sequence>
<dbReference type="EMBL" id="JAAAIP010000441">
    <property type="protein sequence ID" value="KAG0317103.1"/>
    <property type="molecule type" value="Genomic_DNA"/>
</dbReference>